<accession>A0A4Q4KLA4</accession>
<feature type="domain" description="HTH araC/xylS-type" evidence="4">
    <location>
        <begin position="98"/>
        <end position="177"/>
    </location>
</feature>
<dbReference type="Pfam" id="PF12833">
    <property type="entry name" value="HTH_18"/>
    <property type="match status" value="1"/>
</dbReference>
<evidence type="ECO:0000256" key="1">
    <source>
        <dbReference type="ARBA" id="ARBA00023015"/>
    </source>
</evidence>
<dbReference type="AlphaFoldDB" id="A0A4Q4KLA4"/>
<evidence type="ECO:0000259" key="4">
    <source>
        <dbReference type="PROSITE" id="PS01124"/>
    </source>
</evidence>
<evidence type="ECO:0000313" key="5">
    <source>
        <dbReference type="EMBL" id="RYM33808.1"/>
    </source>
</evidence>
<dbReference type="OrthoDB" id="952277at2"/>
<dbReference type="RefSeq" id="WP_130093249.1">
    <property type="nucleotide sequence ID" value="NZ_SETE01000003.1"/>
</dbReference>
<dbReference type="EMBL" id="SETE01000003">
    <property type="protein sequence ID" value="RYM33808.1"/>
    <property type="molecule type" value="Genomic_DNA"/>
</dbReference>
<dbReference type="PANTHER" id="PTHR43280">
    <property type="entry name" value="ARAC-FAMILY TRANSCRIPTIONAL REGULATOR"/>
    <property type="match status" value="1"/>
</dbReference>
<keyword evidence="3" id="KW-0804">Transcription</keyword>
<keyword evidence="6" id="KW-1185">Reference proteome</keyword>
<dbReference type="SMART" id="SM00342">
    <property type="entry name" value="HTH_ARAC"/>
    <property type="match status" value="1"/>
</dbReference>
<dbReference type="GO" id="GO:0003700">
    <property type="term" value="F:DNA-binding transcription factor activity"/>
    <property type="evidence" value="ECO:0007669"/>
    <property type="project" value="InterPro"/>
</dbReference>
<sequence length="188" mass="21625">MTKTLHIKNMVCPRCITAVENVFQEMKISTDKVELGQVYLGEELSEKLRNELDQKLNTLGFELLSSSKSQLISEIKTAIIQQIHHNPEPLTVNFSDFLSEKLNYDYPYLSRLFSAVEGITINRFIVIQKIEKVKELLFYGEISTTEIAHQLNYNSVAYLSGVFKKETGMTLTQFKELRDPNRKGIDDL</sequence>
<dbReference type="SUPFAM" id="SSF46689">
    <property type="entry name" value="Homeodomain-like"/>
    <property type="match status" value="1"/>
</dbReference>
<proteinExistence type="predicted"/>
<evidence type="ECO:0000256" key="2">
    <source>
        <dbReference type="ARBA" id="ARBA00023125"/>
    </source>
</evidence>
<dbReference type="InterPro" id="IPR018060">
    <property type="entry name" value="HTH_AraC"/>
</dbReference>
<name>A0A4Q4KLA4_9FLAO</name>
<dbReference type="PANTHER" id="PTHR43280:SF28">
    <property type="entry name" value="HTH-TYPE TRANSCRIPTIONAL ACTIVATOR RHAS"/>
    <property type="match status" value="1"/>
</dbReference>
<dbReference type="InterPro" id="IPR009057">
    <property type="entry name" value="Homeodomain-like_sf"/>
</dbReference>
<evidence type="ECO:0000313" key="6">
    <source>
        <dbReference type="Proteomes" id="UP000293952"/>
    </source>
</evidence>
<dbReference type="Proteomes" id="UP000293952">
    <property type="component" value="Unassembled WGS sequence"/>
</dbReference>
<evidence type="ECO:0000256" key="3">
    <source>
        <dbReference type="ARBA" id="ARBA00023163"/>
    </source>
</evidence>
<comment type="caution">
    <text evidence="5">The sequence shown here is derived from an EMBL/GenBank/DDBJ whole genome shotgun (WGS) entry which is preliminary data.</text>
</comment>
<reference evidence="5 6" key="1">
    <citation type="submission" date="2019-02" db="EMBL/GenBank/DDBJ databases">
        <title>Genome sequence of the sea-ice species Brumimicrobium glaciale.</title>
        <authorList>
            <person name="Bowman J.P."/>
        </authorList>
    </citation>
    <scope>NUCLEOTIDE SEQUENCE [LARGE SCALE GENOMIC DNA]</scope>
    <source>
        <strain evidence="5 6">IC156</strain>
    </source>
</reference>
<gene>
    <name evidence="5" type="ORF">ERX46_07520</name>
</gene>
<organism evidence="5 6">
    <name type="scientific">Brumimicrobium glaciale</name>
    <dbReference type="NCBI Taxonomy" id="200475"/>
    <lineage>
        <taxon>Bacteria</taxon>
        <taxon>Pseudomonadati</taxon>
        <taxon>Bacteroidota</taxon>
        <taxon>Flavobacteriia</taxon>
        <taxon>Flavobacteriales</taxon>
        <taxon>Crocinitomicaceae</taxon>
        <taxon>Brumimicrobium</taxon>
    </lineage>
</organism>
<protein>
    <submittedName>
        <fullName evidence="5">AraC family transcriptional regulator</fullName>
    </submittedName>
</protein>
<dbReference type="GO" id="GO:0043565">
    <property type="term" value="F:sequence-specific DNA binding"/>
    <property type="evidence" value="ECO:0007669"/>
    <property type="project" value="InterPro"/>
</dbReference>
<keyword evidence="2" id="KW-0238">DNA-binding</keyword>
<keyword evidence="1" id="KW-0805">Transcription regulation</keyword>
<dbReference type="Gene3D" id="1.10.10.60">
    <property type="entry name" value="Homeodomain-like"/>
    <property type="match status" value="1"/>
</dbReference>
<dbReference type="PROSITE" id="PS01124">
    <property type="entry name" value="HTH_ARAC_FAMILY_2"/>
    <property type="match status" value="1"/>
</dbReference>